<gene>
    <name evidence="3" type="ORF">NNIPPFBB_00012</name>
</gene>
<accession>A0A7G9ZCI3</accession>
<evidence type="ECO:0008006" key="4">
    <source>
        <dbReference type="Google" id="ProtNLM"/>
    </source>
</evidence>
<reference evidence="3" key="1">
    <citation type="submission" date="2020-06" db="EMBL/GenBank/DDBJ databases">
        <title>Unique genomic features of the anaerobic methanotrophic archaea.</title>
        <authorList>
            <person name="Chadwick G.L."/>
            <person name="Skennerton C.T."/>
            <person name="Laso-Perez R."/>
            <person name="Leu A.O."/>
            <person name="Speth D.R."/>
            <person name="Yu H."/>
            <person name="Morgan-Lang C."/>
            <person name="Hatzenpichler R."/>
            <person name="Goudeau D."/>
            <person name="Malmstrom R."/>
            <person name="Brazelton W.J."/>
            <person name="Woyke T."/>
            <person name="Hallam S.J."/>
            <person name="Tyson G.W."/>
            <person name="Wegener G."/>
            <person name="Boetius A."/>
            <person name="Orphan V."/>
        </authorList>
    </citation>
    <scope>NUCLEOTIDE SEQUENCE</scope>
</reference>
<sequence>MIGRNPKNEKWKLAAWVALILLSLFFFAAIADVGAGENGGGCYTWHDGDKDYYPQVRYLVSASDSDNRAGSDIVEASCSLAGDWIRKADTPAAGGYGEAVVGIGDHIYIARCMYASSTPYFWRYDPSTDNWNHSTNVSSLPIGAFRNGAALAWDHGDYIYALLGARYTVEDDERCLFYRYGIITEIWVQLADTPHAQGAGDAIAWSGYDNRIYAVIGNKDRKSIFTCYNISNNSWDELPFNPNWTSTDDGASLVGTGSEYLYALRGEYDETVPNGDFARYYIPNGTWEDMSPISESDGVGDGASLLWTEKYPDYIYALGGGSCLEDPGCNFYHYNITSNKWKPLESIPCPVGYYVGNRLGFANGHIYYWQGTPSSEKWICGGKAFLMFDIDIPPEITSYAPKSPVNDTECATRTFNITMFHSNSSLWDCFARGYSGFT</sequence>
<evidence type="ECO:0000256" key="2">
    <source>
        <dbReference type="ARBA" id="ARBA00022737"/>
    </source>
</evidence>
<protein>
    <recommendedName>
        <fullName evidence="4">N-acetylneuraminate epimerase</fullName>
    </recommendedName>
</protein>
<dbReference type="PANTHER" id="PTHR24412">
    <property type="entry name" value="KELCH PROTEIN"/>
    <property type="match status" value="1"/>
</dbReference>
<organism evidence="3">
    <name type="scientific">Candidatus Methanophaga sp. ANME-1 ERB7</name>
    <dbReference type="NCBI Taxonomy" id="2759913"/>
    <lineage>
        <taxon>Archaea</taxon>
        <taxon>Methanobacteriati</taxon>
        <taxon>Methanobacteriota</taxon>
        <taxon>Stenosarchaea group</taxon>
        <taxon>Methanomicrobia</taxon>
        <taxon>Candidatus Methanophagales</taxon>
        <taxon>Candidatus Methanophagaceae</taxon>
        <taxon>Candidatus Methanophaga</taxon>
    </lineage>
</organism>
<dbReference type="Gene3D" id="2.120.10.80">
    <property type="entry name" value="Kelch-type beta propeller"/>
    <property type="match status" value="1"/>
</dbReference>
<dbReference type="PANTHER" id="PTHR24412:SF441">
    <property type="entry name" value="KELCH-LIKE PROTEIN 28"/>
    <property type="match status" value="1"/>
</dbReference>
<proteinExistence type="predicted"/>
<dbReference type="EMBL" id="MT631709">
    <property type="protein sequence ID" value="QNO57967.1"/>
    <property type="molecule type" value="Genomic_DNA"/>
</dbReference>
<dbReference type="AlphaFoldDB" id="A0A7G9ZCI3"/>
<keyword evidence="2" id="KW-0677">Repeat</keyword>
<name>A0A7G9ZCI3_9EURY</name>
<evidence type="ECO:0000256" key="1">
    <source>
        <dbReference type="ARBA" id="ARBA00022441"/>
    </source>
</evidence>
<dbReference type="SUPFAM" id="SSF117281">
    <property type="entry name" value="Kelch motif"/>
    <property type="match status" value="2"/>
</dbReference>
<keyword evidence="1" id="KW-0880">Kelch repeat</keyword>
<evidence type="ECO:0000313" key="3">
    <source>
        <dbReference type="EMBL" id="QNO57967.1"/>
    </source>
</evidence>
<dbReference type="InterPro" id="IPR015915">
    <property type="entry name" value="Kelch-typ_b-propeller"/>
</dbReference>